<keyword evidence="9" id="KW-1185">Reference proteome</keyword>
<dbReference type="InterPro" id="IPR036388">
    <property type="entry name" value="WH-like_DNA-bd_sf"/>
</dbReference>
<evidence type="ECO:0000259" key="4">
    <source>
        <dbReference type="PROSITE" id="PS51077"/>
    </source>
</evidence>
<dbReference type="Pfam" id="PF01614">
    <property type="entry name" value="IclR_C"/>
    <property type="match status" value="1"/>
</dbReference>
<dbReference type="AlphaFoldDB" id="F7PFT0"/>
<dbReference type="EMBL" id="AFNT02000051">
    <property type="protein sequence ID" value="ERJ04887.1"/>
    <property type="molecule type" value="Genomic_DNA"/>
</dbReference>
<dbReference type="PROSITE" id="PS51077">
    <property type="entry name" value="HTH_ICLR"/>
    <property type="match status" value="1"/>
</dbReference>
<evidence type="ECO:0000313" key="8">
    <source>
        <dbReference type="Proteomes" id="UP000003861"/>
    </source>
</evidence>
<dbReference type="Pfam" id="PF09339">
    <property type="entry name" value="HTH_IclR"/>
    <property type="match status" value="1"/>
</dbReference>
<dbReference type="EC" id="6.2.1.1" evidence="7"/>
<dbReference type="InterPro" id="IPR005471">
    <property type="entry name" value="Tscrpt_reg_IclR_N"/>
</dbReference>
<dbReference type="PANTHER" id="PTHR30136">
    <property type="entry name" value="HELIX-TURN-HELIX TRANSCRIPTIONAL REGULATOR, ICLR FAMILY"/>
    <property type="match status" value="1"/>
</dbReference>
<dbReference type="EMBL" id="HF571520">
    <property type="protein sequence ID" value="CCQ33211.1"/>
    <property type="molecule type" value="Genomic_DNA"/>
</dbReference>
<feature type="domain" description="HTH iclR-type" evidence="4">
    <location>
        <begin position="14"/>
        <end position="73"/>
    </location>
</feature>
<dbReference type="Proteomes" id="UP000003861">
    <property type="component" value="Unassembled WGS sequence"/>
</dbReference>
<keyword evidence="7" id="KW-0436">Ligase</keyword>
<dbReference type="GO" id="GO:0003677">
    <property type="term" value="F:DNA binding"/>
    <property type="evidence" value="ECO:0007669"/>
    <property type="project" value="UniProtKB-KW"/>
</dbReference>
<reference evidence="7 8" key="2">
    <citation type="journal article" date="2013" name="PLoS ONE">
        <title>INDIGO - INtegrated Data Warehouse of MIcrobial GenOmes with Examples from the Red Sea Extremophiles.</title>
        <authorList>
            <person name="Alam I."/>
            <person name="Antunes A."/>
            <person name="Kamau A.A."/>
            <person name="Ba Alawi W."/>
            <person name="Kalkatawi M."/>
            <person name="Stingl U."/>
            <person name="Bajic V.B."/>
        </authorList>
    </citation>
    <scope>NUCLEOTIDE SEQUENCE [LARGE SCALE GENOMIC DNA]</scope>
    <source>
        <strain evidence="7 8">SARL4B</strain>
    </source>
</reference>
<evidence type="ECO:0000256" key="3">
    <source>
        <dbReference type="ARBA" id="ARBA00023163"/>
    </source>
</evidence>
<dbReference type="GeneID" id="23800368"/>
<dbReference type="STRING" id="1033806.HTIA_1073"/>
<keyword evidence="2" id="KW-0238">DNA-binding</keyword>
<name>F7PFT0_9EURY</name>
<dbReference type="SUPFAM" id="SSF55781">
    <property type="entry name" value="GAF domain-like"/>
    <property type="match status" value="1"/>
</dbReference>
<keyword evidence="1" id="KW-0805">Transcription regulation</keyword>
<dbReference type="InterPro" id="IPR014757">
    <property type="entry name" value="Tscrpt_reg_IclR_C"/>
</dbReference>
<dbReference type="Proteomes" id="UP000015381">
    <property type="component" value="Chromosome I"/>
</dbReference>
<dbReference type="OrthoDB" id="14763at2157"/>
<protein>
    <submittedName>
        <fullName evidence="7">Transcription regulator protein</fullName>
        <ecNumber evidence="7">6.2.1.1</ecNumber>
    </submittedName>
    <submittedName>
        <fullName evidence="6">Transcriptional regulator, IclR family</fullName>
    </submittedName>
</protein>
<evidence type="ECO:0000313" key="7">
    <source>
        <dbReference type="EMBL" id="ERJ04887.1"/>
    </source>
</evidence>
<dbReference type="SMART" id="SM00346">
    <property type="entry name" value="HTH_ICLR"/>
    <property type="match status" value="1"/>
</dbReference>
<dbReference type="GO" id="GO:0003700">
    <property type="term" value="F:DNA-binding transcription factor activity"/>
    <property type="evidence" value="ECO:0007669"/>
    <property type="project" value="TreeGrafter"/>
</dbReference>
<accession>F7PFT0</accession>
<dbReference type="InterPro" id="IPR011991">
    <property type="entry name" value="ArsR-like_HTH"/>
</dbReference>
<dbReference type="InterPro" id="IPR036390">
    <property type="entry name" value="WH_DNA-bd_sf"/>
</dbReference>
<reference evidence="6 9" key="3">
    <citation type="journal article" date="2014" name="Environ. Microbiol.">
        <title>Halorhabdus tiamatea: proteogenomics and glycosidase activity measurements identify the first cultivated euryarchaeon from a deep-sea anoxic brine lake as potential polysaccharide degrader.</title>
        <authorList>
            <person name="Werner J."/>
            <person name="Ferrer M."/>
            <person name="Michel G."/>
            <person name="Mann A.J."/>
            <person name="Huang S."/>
            <person name="Juarez S."/>
            <person name="Ciordia S."/>
            <person name="Albar J.P."/>
            <person name="Alcaide M."/>
            <person name="La Cono V."/>
            <person name="Yakimov M.M."/>
            <person name="Antunes A."/>
            <person name="Taborda M."/>
            <person name="Da Costa M.S."/>
            <person name="Amann R.I."/>
            <person name="Gloeckner F.O."/>
            <person name="Golyshina O.V."/>
            <person name="Golyshin P.N."/>
            <person name="Teeling H."/>
        </authorList>
    </citation>
    <scope>NUCLEOTIDE SEQUENCE [LARGE SCALE GENOMIC DNA]</scope>
    <source>
        <strain evidence="9">SARL4B</strain>
        <strain evidence="6">Type strain: SARL4B</strain>
    </source>
</reference>
<proteinExistence type="predicted"/>
<organism evidence="7 8">
    <name type="scientific">Halorhabdus tiamatea SARL4B</name>
    <dbReference type="NCBI Taxonomy" id="1033806"/>
    <lineage>
        <taxon>Archaea</taxon>
        <taxon>Methanobacteriati</taxon>
        <taxon>Methanobacteriota</taxon>
        <taxon>Stenosarchaea group</taxon>
        <taxon>Halobacteria</taxon>
        <taxon>Halobacteriales</taxon>
        <taxon>Haloarculaceae</taxon>
        <taxon>Halorhabdus</taxon>
    </lineage>
</organism>
<dbReference type="Gene3D" id="1.10.10.10">
    <property type="entry name" value="Winged helix-like DNA-binding domain superfamily/Winged helix DNA-binding domain"/>
    <property type="match status" value="1"/>
</dbReference>
<dbReference type="PROSITE" id="PS51078">
    <property type="entry name" value="ICLR_ED"/>
    <property type="match status" value="1"/>
</dbReference>
<dbReference type="GO" id="GO:0045892">
    <property type="term" value="P:negative regulation of DNA-templated transcription"/>
    <property type="evidence" value="ECO:0007669"/>
    <property type="project" value="TreeGrafter"/>
</dbReference>
<evidence type="ECO:0000313" key="9">
    <source>
        <dbReference type="Proteomes" id="UP000015381"/>
    </source>
</evidence>
<dbReference type="Gene3D" id="3.30.450.40">
    <property type="match status" value="1"/>
</dbReference>
<dbReference type="SUPFAM" id="SSF46785">
    <property type="entry name" value="Winged helix' DNA-binding domain"/>
    <property type="match status" value="1"/>
</dbReference>
<evidence type="ECO:0000259" key="5">
    <source>
        <dbReference type="PROSITE" id="PS51078"/>
    </source>
</evidence>
<dbReference type="eggNOG" id="arCOG02798">
    <property type="taxonomic scope" value="Archaea"/>
</dbReference>
<evidence type="ECO:0000256" key="1">
    <source>
        <dbReference type="ARBA" id="ARBA00023015"/>
    </source>
</evidence>
<dbReference type="HOGENOM" id="CLU_062618_6_1_2"/>
<gene>
    <name evidence="7" type="primary">arcR</name>
    <name evidence="7" type="ORF">HLRTI_003118</name>
    <name evidence="6" type="ORF">HTIA_1073</name>
</gene>
<evidence type="ECO:0000256" key="2">
    <source>
        <dbReference type="ARBA" id="ARBA00023125"/>
    </source>
</evidence>
<dbReference type="PANTHER" id="PTHR30136:SF35">
    <property type="entry name" value="HTH-TYPE TRANSCRIPTIONAL REGULATOR RV1719"/>
    <property type="match status" value="1"/>
</dbReference>
<keyword evidence="3" id="KW-0804">Transcription</keyword>
<dbReference type="InterPro" id="IPR029016">
    <property type="entry name" value="GAF-like_dom_sf"/>
</dbReference>
<dbReference type="RefSeq" id="WP_008523888.1">
    <property type="nucleotide sequence ID" value="NC_021921.1"/>
</dbReference>
<evidence type="ECO:0000313" key="6">
    <source>
        <dbReference type="EMBL" id="CCQ33211.1"/>
    </source>
</evidence>
<reference evidence="7 8" key="1">
    <citation type="journal article" date="2011" name="J. Bacteriol.">
        <title>Genome sequence of Halorhabdus tiamatea, the first archaeon isolated from a deep-sea anoxic brine lake.</title>
        <authorList>
            <person name="Antunes A."/>
            <person name="Alam I."/>
            <person name="Bajic V.B."/>
            <person name="Stingl U."/>
        </authorList>
    </citation>
    <scope>NUCLEOTIDE SEQUENCE [LARGE SCALE GENOMIC DNA]</scope>
    <source>
        <strain evidence="7 8">SARL4B</strain>
    </source>
</reference>
<dbReference type="InterPro" id="IPR050707">
    <property type="entry name" value="HTH_MetabolicPath_Reg"/>
</dbReference>
<feature type="domain" description="IclR-ED" evidence="5">
    <location>
        <begin position="74"/>
        <end position="258"/>
    </location>
</feature>
<dbReference type="KEGG" id="hti:HTIA_1073"/>
<dbReference type="GO" id="GO:0003987">
    <property type="term" value="F:acetate-CoA ligase activity"/>
    <property type="evidence" value="ECO:0007669"/>
    <property type="project" value="UniProtKB-EC"/>
</dbReference>
<dbReference type="CDD" id="cd00090">
    <property type="entry name" value="HTH_ARSR"/>
    <property type="match status" value="1"/>
</dbReference>
<sequence length="259" mass="28912">MSENEDESNSKNRIQSVENAFKIVDELKQRESASVSALARDLEIPKSTAHVYLQTLQDLGYVVQEDDKYGLSLRFLELGGHVRHDLNIYHAARTEIDDLSETLGEVATIGYEQNGLRVLVYRTEPTTGISDNAPTGEYTQMHWTALGKALLSRHSDAEVRDIADRHGLPAATEQTITDVDTLLEEIQTIRDQGYALEDEERVNGIRSIAVPIGNTALGGNSAISIAGPKHRFNDDRIEDELLPELKNAANVIELEYRHY</sequence>